<evidence type="ECO:0000256" key="1">
    <source>
        <dbReference type="ARBA" id="ARBA00006739"/>
    </source>
</evidence>
<dbReference type="PANTHER" id="PTHR43179:SF12">
    <property type="entry name" value="GALACTOFURANOSYLTRANSFERASE GLFT2"/>
    <property type="match status" value="1"/>
</dbReference>
<gene>
    <name evidence="5" type="ORF">ACFOGP_24235</name>
</gene>
<dbReference type="EC" id="2.4.-.-" evidence="5"/>
<dbReference type="Proteomes" id="UP001595632">
    <property type="component" value="Unassembled WGS sequence"/>
</dbReference>
<dbReference type="RefSeq" id="WP_275634776.1">
    <property type="nucleotide sequence ID" value="NZ_JARGYD010000012.1"/>
</dbReference>
<evidence type="ECO:0000256" key="3">
    <source>
        <dbReference type="ARBA" id="ARBA00022679"/>
    </source>
</evidence>
<organism evidence="5 6">
    <name type="scientific">Psychromarinibacter halotolerans</name>
    <dbReference type="NCBI Taxonomy" id="1775175"/>
    <lineage>
        <taxon>Bacteria</taxon>
        <taxon>Pseudomonadati</taxon>
        <taxon>Pseudomonadota</taxon>
        <taxon>Alphaproteobacteria</taxon>
        <taxon>Rhodobacterales</taxon>
        <taxon>Paracoccaceae</taxon>
        <taxon>Psychromarinibacter</taxon>
    </lineage>
</organism>
<reference evidence="6" key="1">
    <citation type="journal article" date="2019" name="Int. J. Syst. Evol. Microbiol.">
        <title>The Global Catalogue of Microorganisms (GCM) 10K type strain sequencing project: providing services to taxonomists for standard genome sequencing and annotation.</title>
        <authorList>
            <consortium name="The Broad Institute Genomics Platform"/>
            <consortium name="The Broad Institute Genome Sequencing Center for Infectious Disease"/>
            <person name="Wu L."/>
            <person name="Ma J."/>
        </authorList>
    </citation>
    <scope>NUCLEOTIDE SEQUENCE [LARGE SCALE GENOMIC DNA]</scope>
    <source>
        <strain evidence="6">KCTC 52366</strain>
    </source>
</reference>
<dbReference type="Gene3D" id="3.90.550.10">
    <property type="entry name" value="Spore Coat Polysaccharide Biosynthesis Protein SpsA, Chain A"/>
    <property type="match status" value="1"/>
</dbReference>
<dbReference type="InterPro" id="IPR001173">
    <property type="entry name" value="Glyco_trans_2-like"/>
</dbReference>
<name>A0ABV7GZY6_9RHOB</name>
<proteinExistence type="inferred from homology"/>
<dbReference type="EMBL" id="JBHRTB010000010">
    <property type="protein sequence ID" value="MFC3145853.1"/>
    <property type="molecule type" value="Genomic_DNA"/>
</dbReference>
<dbReference type="GO" id="GO:0016757">
    <property type="term" value="F:glycosyltransferase activity"/>
    <property type="evidence" value="ECO:0007669"/>
    <property type="project" value="UniProtKB-KW"/>
</dbReference>
<evidence type="ECO:0000259" key="4">
    <source>
        <dbReference type="Pfam" id="PF00535"/>
    </source>
</evidence>
<keyword evidence="6" id="KW-1185">Reference proteome</keyword>
<comment type="similarity">
    <text evidence="1">Belongs to the glycosyltransferase 2 family.</text>
</comment>
<evidence type="ECO:0000256" key="2">
    <source>
        <dbReference type="ARBA" id="ARBA00022676"/>
    </source>
</evidence>
<feature type="domain" description="Glycosyltransferase 2-like" evidence="4">
    <location>
        <begin position="21"/>
        <end position="179"/>
    </location>
</feature>
<protein>
    <submittedName>
        <fullName evidence="5">Glycosyltransferase</fullName>
        <ecNumber evidence="5">2.4.-.-</ecNumber>
    </submittedName>
</protein>
<evidence type="ECO:0000313" key="6">
    <source>
        <dbReference type="Proteomes" id="UP001595632"/>
    </source>
</evidence>
<dbReference type="PANTHER" id="PTHR43179">
    <property type="entry name" value="RHAMNOSYLTRANSFERASE WBBL"/>
    <property type="match status" value="1"/>
</dbReference>
<sequence>MTLASEKPGTPDLASRPSVKVVIPHLNGHDALDRCLASLEADSRRSGVPISVIVVDNGSTHLPSETCAPYPFVRLVEEREPGPGPARSHGARLADTPLLAFIDADCTAQPGWLAAILAHFESHPDTAVIGGDVRIARADPARPTAIEAYESVYGYRMKLYVERDHYTATCNMAVRREVFLRVGDFAGIQLAEDVDWGRRATAMGYRIDYVPEMRIETPARESFAELARKWDRHIGHDFSEVRSGKDRLKWVARAVALAASPLAETGRIMRSDRLNGLNERWLGLTCLTRIRLYRCRKMLGLLAGFGRSSASAWRNEG</sequence>
<dbReference type="SUPFAM" id="SSF53448">
    <property type="entry name" value="Nucleotide-diphospho-sugar transferases"/>
    <property type="match status" value="1"/>
</dbReference>
<keyword evidence="3 5" id="KW-0808">Transferase</keyword>
<dbReference type="Pfam" id="PF00535">
    <property type="entry name" value="Glycos_transf_2"/>
    <property type="match status" value="1"/>
</dbReference>
<accession>A0ABV7GZY6</accession>
<dbReference type="InterPro" id="IPR029044">
    <property type="entry name" value="Nucleotide-diphossugar_trans"/>
</dbReference>
<evidence type="ECO:0000313" key="5">
    <source>
        <dbReference type="EMBL" id="MFC3145853.1"/>
    </source>
</evidence>
<keyword evidence="2 5" id="KW-0328">Glycosyltransferase</keyword>
<comment type="caution">
    <text evidence="5">The sequence shown here is derived from an EMBL/GenBank/DDBJ whole genome shotgun (WGS) entry which is preliminary data.</text>
</comment>